<comment type="cofactor">
    <cofactor evidence="1">
        <name>thiamine diphosphate</name>
        <dbReference type="ChEBI" id="CHEBI:58937"/>
    </cofactor>
</comment>
<comment type="caution">
    <text evidence="5">The sequence shown here is derived from an EMBL/GenBank/DDBJ whole genome shotgun (WGS) entry which is preliminary data.</text>
</comment>
<dbReference type="CDD" id="cd02012">
    <property type="entry name" value="TPP_TK"/>
    <property type="match status" value="1"/>
</dbReference>
<dbReference type="Pfam" id="PF00456">
    <property type="entry name" value="Transketolase_N"/>
    <property type="match status" value="1"/>
</dbReference>
<dbReference type="PANTHER" id="PTHR47514:SF1">
    <property type="entry name" value="TRANSKETOLASE N-TERMINAL SECTION-RELATED"/>
    <property type="match status" value="1"/>
</dbReference>
<accession>E6Q6K0</accession>
<evidence type="ECO:0000313" key="5">
    <source>
        <dbReference type="EMBL" id="CBI02825.1"/>
    </source>
</evidence>
<dbReference type="PANTHER" id="PTHR47514">
    <property type="entry name" value="TRANSKETOLASE N-TERMINAL SECTION-RELATED"/>
    <property type="match status" value="1"/>
</dbReference>
<dbReference type="InterPro" id="IPR005474">
    <property type="entry name" value="Transketolase_N"/>
</dbReference>
<dbReference type="SUPFAM" id="SSF52518">
    <property type="entry name" value="Thiamin diphosphate-binding fold (THDP-binding)"/>
    <property type="match status" value="1"/>
</dbReference>
<evidence type="ECO:0000259" key="4">
    <source>
        <dbReference type="Pfam" id="PF00456"/>
    </source>
</evidence>
<dbReference type="EC" id="2.2.1.1" evidence="5"/>
<proteinExistence type="inferred from homology"/>
<evidence type="ECO:0000256" key="1">
    <source>
        <dbReference type="ARBA" id="ARBA00001964"/>
    </source>
</evidence>
<dbReference type="Gene3D" id="3.40.50.970">
    <property type="match status" value="1"/>
</dbReference>
<evidence type="ECO:0000256" key="3">
    <source>
        <dbReference type="ARBA" id="ARBA00023052"/>
    </source>
</evidence>
<dbReference type="GO" id="GO:0004802">
    <property type="term" value="F:transketolase activity"/>
    <property type="evidence" value="ECO:0007669"/>
    <property type="project" value="UniProtKB-EC"/>
</dbReference>
<comment type="similarity">
    <text evidence="2">Belongs to the transketolase family.</text>
</comment>
<gene>
    <name evidence="5" type="ORF">CARN4_2669</name>
</gene>
<organism evidence="5">
    <name type="scientific">mine drainage metagenome</name>
    <dbReference type="NCBI Taxonomy" id="410659"/>
    <lineage>
        <taxon>unclassified sequences</taxon>
        <taxon>metagenomes</taxon>
        <taxon>ecological metagenomes</taxon>
    </lineage>
</organism>
<evidence type="ECO:0000256" key="2">
    <source>
        <dbReference type="ARBA" id="ARBA00007131"/>
    </source>
</evidence>
<protein>
    <submittedName>
        <fullName evidence="5">Putative transketolase N-terminal section (TK)</fullName>
        <ecNumber evidence="5">2.2.1.1</ecNumber>
    </submittedName>
</protein>
<name>E6Q6K0_9ZZZZ</name>
<dbReference type="InterPro" id="IPR029061">
    <property type="entry name" value="THDP-binding"/>
</dbReference>
<keyword evidence="5" id="KW-0808">Transferase</keyword>
<dbReference type="EMBL" id="CABO01000041">
    <property type="protein sequence ID" value="CBI02825.1"/>
    <property type="molecule type" value="Genomic_DNA"/>
</dbReference>
<dbReference type="AlphaFoldDB" id="E6Q6K0"/>
<feature type="domain" description="Transketolase N-terminal" evidence="4">
    <location>
        <begin position="50"/>
        <end position="295"/>
    </location>
</feature>
<sequence>MARFFGARFMTAREGPRGATWYNAGMQTLTPQRLKELDLKATDVREGIIRALLAAGSGHSAGSLDMADIFTALYGHVMRNRPEEPSWPQRDRLLLSCGHIAPVRYSAMANFGYFPVEELLTLRKFGTRLQGHPERVTLPSVETTSGPLGEGLAQGVGMAQAAKMDGADFRVYVVTSDAEHQCGLHWEAMMTAAKFKLDNLLCIIDRNFIQIDGSTEEIMPLEPLADKYRAFNWEVFECDGHDIAAFVATVERAHAVKGKPQVIIAKTIPGKGVSYMEGDYTWHGKPPNAEQAKTALAELAATRERILAHV</sequence>
<reference evidence="5" key="1">
    <citation type="submission" date="2009-10" db="EMBL/GenBank/DDBJ databases">
        <title>Diversity of trophic interactions inside an arsenic-rich microbial ecosystem.</title>
        <authorList>
            <person name="Bertin P.N."/>
            <person name="Heinrich-Salmeron A."/>
            <person name="Pelletier E."/>
            <person name="Goulhen-Chollet F."/>
            <person name="Arsene-Ploetze F."/>
            <person name="Gallien S."/>
            <person name="Calteau A."/>
            <person name="Vallenet D."/>
            <person name="Casiot C."/>
            <person name="Chane-Woon-Ming B."/>
            <person name="Giloteaux L."/>
            <person name="Barakat M."/>
            <person name="Bonnefoy V."/>
            <person name="Bruneel O."/>
            <person name="Chandler M."/>
            <person name="Cleiss J."/>
            <person name="Duran R."/>
            <person name="Elbaz-Poulichet F."/>
            <person name="Fonknechten N."/>
            <person name="Lauga B."/>
            <person name="Mornico D."/>
            <person name="Ortet P."/>
            <person name="Schaeffer C."/>
            <person name="Siguier P."/>
            <person name="Alexander Thil Smith A."/>
            <person name="Van Dorsselaer A."/>
            <person name="Weissenbach J."/>
            <person name="Medigue C."/>
            <person name="Le Paslier D."/>
        </authorList>
    </citation>
    <scope>NUCLEOTIDE SEQUENCE</scope>
</reference>
<keyword evidence="3" id="KW-0786">Thiamine pyrophosphate</keyword>